<gene>
    <name evidence="2" type="ORF">glysoja_045703</name>
</gene>
<feature type="compositionally biased region" description="Polar residues" evidence="1">
    <location>
        <begin position="223"/>
        <end position="232"/>
    </location>
</feature>
<dbReference type="PANTHER" id="PTHR47820">
    <property type="entry name" value="BNAC05G24000D PROTEIN"/>
    <property type="match status" value="1"/>
</dbReference>
<dbReference type="PROSITE" id="PS51257">
    <property type="entry name" value="PROKAR_LIPOPROTEIN"/>
    <property type="match status" value="1"/>
</dbReference>
<proteinExistence type="predicted"/>
<name>A0A0B2SNG3_GLYSO</name>
<feature type="compositionally biased region" description="Polar residues" evidence="1">
    <location>
        <begin position="67"/>
        <end position="82"/>
    </location>
</feature>
<accession>A0A0B2SNG3</accession>
<reference evidence="2" key="1">
    <citation type="submission" date="2014-07" db="EMBL/GenBank/DDBJ databases">
        <title>Identification of a novel salt tolerance gene in wild soybean by whole-genome sequencing.</title>
        <authorList>
            <person name="Lam H.-M."/>
            <person name="Qi X."/>
            <person name="Li M.-W."/>
            <person name="Liu X."/>
            <person name="Xie M."/>
            <person name="Ni M."/>
            <person name="Xu X."/>
        </authorList>
    </citation>
    <scope>NUCLEOTIDE SEQUENCE [LARGE SCALE GENOMIC DNA]</scope>
    <source>
        <tissue evidence="2">Root</tissue>
    </source>
</reference>
<evidence type="ECO:0000256" key="1">
    <source>
        <dbReference type="SAM" id="MobiDB-lite"/>
    </source>
</evidence>
<feature type="region of interest" description="Disordered" evidence="1">
    <location>
        <begin position="36"/>
        <end position="128"/>
    </location>
</feature>
<feature type="compositionally biased region" description="Polar residues" evidence="1">
    <location>
        <begin position="91"/>
        <end position="105"/>
    </location>
</feature>
<feature type="region of interest" description="Disordered" evidence="1">
    <location>
        <begin position="221"/>
        <end position="245"/>
    </location>
</feature>
<feature type="compositionally biased region" description="Basic and acidic residues" evidence="1">
    <location>
        <begin position="37"/>
        <end position="50"/>
    </location>
</feature>
<organism evidence="2">
    <name type="scientific">Glycine soja</name>
    <name type="common">Wild soybean</name>
    <dbReference type="NCBI Taxonomy" id="3848"/>
    <lineage>
        <taxon>Eukaryota</taxon>
        <taxon>Viridiplantae</taxon>
        <taxon>Streptophyta</taxon>
        <taxon>Embryophyta</taxon>
        <taxon>Tracheophyta</taxon>
        <taxon>Spermatophyta</taxon>
        <taxon>Magnoliopsida</taxon>
        <taxon>eudicotyledons</taxon>
        <taxon>Gunneridae</taxon>
        <taxon>Pentapetalae</taxon>
        <taxon>rosids</taxon>
        <taxon>fabids</taxon>
        <taxon>Fabales</taxon>
        <taxon>Fabaceae</taxon>
        <taxon>Papilionoideae</taxon>
        <taxon>50 kb inversion clade</taxon>
        <taxon>NPAAA clade</taxon>
        <taxon>indigoferoid/millettioid clade</taxon>
        <taxon>Phaseoleae</taxon>
        <taxon>Glycine</taxon>
        <taxon>Glycine subgen. Soja</taxon>
    </lineage>
</organism>
<dbReference type="AlphaFoldDB" id="A0A0B2SNG3"/>
<dbReference type="PANTHER" id="PTHR47820:SF3">
    <property type="entry name" value="OS07G0499800 PROTEIN"/>
    <property type="match status" value="1"/>
</dbReference>
<evidence type="ECO:0000313" key="2">
    <source>
        <dbReference type="EMBL" id="KHN45757.1"/>
    </source>
</evidence>
<dbReference type="Proteomes" id="UP000053555">
    <property type="component" value="Unassembled WGS sequence"/>
</dbReference>
<protein>
    <submittedName>
        <fullName evidence="2">Uncharacterized protein</fullName>
    </submittedName>
</protein>
<sequence length="245" mass="28579">MDTPRIRIRPYSWSIGVGYGCDTDTFPFFTYSGFTDHNAEEAHPSSDFKVQETCPSSDVKTPHNDSQETTEATSSTMGSNLNEIMADRAETSNQQNAMAKSSNDETFNEEVESYQKYAETSYEETVEKASNQNYAESSYGDEMEEEVEEIEQNFYETNYDWISEISRPRSYWEERRQAWYREMIENGSQNEDIRRLLERRTVSSFLSSDFRDRMDRLMESHRGTQTHLVSSQDCEEDSEHTSIDQ</sequence>
<dbReference type="EMBL" id="KN641801">
    <property type="protein sequence ID" value="KHN45757.1"/>
    <property type="molecule type" value="Genomic_DNA"/>
</dbReference>